<accession>A0ACC3DWK1</accession>
<name>A0ACC3DWK1_9PEZI</name>
<evidence type="ECO:0000313" key="2">
    <source>
        <dbReference type="Proteomes" id="UP001186974"/>
    </source>
</evidence>
<organism evidence="1 2">
    <name type="scientific">Coniosporium uncinatum</name>
    <dbReference type="NCBI Taxonomy" id="93489"/>
    <lineage>
        <taxon>Eukaryota</taxon>
        <taxon>Fungi</taxon>
        <taxon>Dikarya</taxon>
        <taxon>Ascomycota</taxon>
        <taxon>Pezizomycotina</taxon>
        <taxon>Dothideomycetes</taxon>
        <taxon>Dothideomycetes incertae sedis</taxon>
        <taxon>Coniosporium</taxon>
    </lineage>
</organism>
<gene>
    <name evidence="1" type="ORF">LTS18_010262</name>
</gene>
<reference evidence="1" key="1">
    <citation type="submission" date="2024-09" db="EMBL/GenBank/DDBJ databases">
        <title>Black Yeasts Isolated from many extreme environments.</title>
        <authorList>
            <person name="Coleine C."/>
            <person name="Stajich J.E."/>
            <person name="Selbmann L."/>
        </authorList>
    </citation>
    <scope>NUCLEOTIDE SEQUENCE</scope>
    <source>
        <strain evidence="1">CCFEE 5737</strain>
    </source>
</reference>
<protein>
    <submittedName>
        <fullName evidence="1">Uncharacterized protein</fullName>
    </submittedName>
</protein>
<keyword evidence="2" id="KW-1185">Reference proteome</keyword>
<evidence type="ECO:0000313" key="1">
    <source>
        <dbReference type="EMBL" id="KAK3081099.1"/>
    </source>
</evidence>
<proteinExistence type="predicted"/>
<sequence length="283" mass="32557">MDCRKCANEQGICQYHRVNRAAKLIQDLYFVLRDHTYGYHLILERVDVRPDKVFICIGAKDQSEWTIGKFPDDRNPSGSEEAKRGALARQMCTRVLVDMYSLLDTVLQRLCDEPVEIQRLVVLDRDDLPRPAIRVENNGMCWDNPGHEVISGMVDGQHYAIDLTGAQYGWYEPLCSWDTLISDRIRRLKSTVELTHYTPNGLAASLIEEGEGETRRTTVRVRKAMLYAVDEWAQPQNACDRLIGMLALAEMQYQVENSRLMEKVRKAVEEQAKEEYDAQKRAS</sequence>
<comment type="caution">
    <text evidence="1">The sequence shown here is derived from an EMBL/GenBank/DDBJ whole genome shotgun (WGS) entry which is preliminary data.</text>
</comment>
<dbReference type="Proteomes" id="UP001186974">
    <property type="component" value="Unassembled WGS sequence"/>
</dbReference>
<dbReference type="EMBL" id="JAWDJW010000285">
    <property type="protein sequence ID" value="KAK3081099.1"/>
    <property type="molecule type" value="Genomic_DNA"/>
</dbReference>